<proteinExistence type="predicted"/>
<organism evidence="1 2">
    <name type="scientific">Frankia alni (strain DSM 45986 / CECT 9034 / ACN14a)</name>
    <dbReference type="NCBI Taxonomy" id="326424"/>
    <lineage>
        <taxon>Bacteria</taxon>
        <taxon>Bacillati</taxon>
        <taxon>Actinomycetota</taxon>
        <taxon>Actinomycetes</taxon>
        <taxon>Frankiales</taxon>
        <taxon>Frankiaceae</taxon>
        <taxon>Frankia</taxon>
    </lineage>
</organism>
<dbReference type="EMBL" id="CT573213">
    <property type="protein sequence ID" value="CAJ63331.1"/>
    <property type="molecule type" value="Genomic_DNA"/>
</dbReference>
<name>Q0RGQ5_FRAAA</name>
<accession>Q0RGQ5</accession>
<dbReference type="HOGENOM" id="CLU_3141170_0_0_11"/>
<protein>
    <submittedName>
        <fullName evidence="1">Uncharacterized protein</fullName>
    </submittedName>
</protein>
<evidence type="ECO:0000313" key="1">
    <source>
        <dbReference type="EMBL" id="CAJ63331.1"/>
    </source>
</evidence>
<dbReference type="AlphaFoldDB" id="Q0RGQ5"/>
<dbReference type="KEGG" id="fal:FRAAL4689"/>
<dbReference type="STRING" id="326424.FRAAL4689"/>
<reference evidence="1 2" key="1">
    <citation type="journal article" date="2007" name="Genome Res.">
        <title>Genome characteristics of facultatively symbiotic Frankia sp. strains reflect host range and host plant biogeography.</title>
        <authorList>
            <person name="Normand P."/>
            <person name="Lapierre P."/>
            <person name="Tisa L.S."/>
            <person name="Gogarten J.P."/>
            <person name="Alloisio N."/>
            <person name="Bagnarol E."/>
            <person name="Bassi C.A."/>
            <person name="Berry A.M."/>
            <person name="Bickhart D.M."/>
            <person name="Choisne N."/>
            <person name="Couloux A."/>
            <person name="Cournoyer B."/>
            <person name="Cruveiller S."/>
            <person name="Daubin V."/>
            <person name="Demange N."/>
            <person name="Francino M.P."/>
            <person name="Goltsman E."/>
            <person name="Huang Y."/>
            <person name="Kopp O.R."/>
            <person name="Labarre L."/>
            <person name="Lapidus A."/>
            <person name="Lavire C."/>
            <person name="Marechal J."/>
            <person name="Martinez M."/>
            <person name="Mastronunzio J.E."/>
            <person name="Mullin B.C."/>
            <person name="Niemann J."/>
            <person name="Pujic P."/>
            <person name="Rawnsley T."/>
            <person name="Rouy Z."/>
            <person name="Schenowitz C."/>
            <person name="Sellstedt A."/>
            <person name="Tavares F."/>
            <person name="Tomkins J.P."/>
            <person name="Vallenet D."/>
            <person name="Valverde C."/>
            <person name="Wall L.G."/>
            <person name="Wang Y."/>
            <person name="Medigue C."/>
            <person name="Benson D.R."/>
        </authorList>
    </citation>
    <scope>NUCLEOTIDE SEQUENCE [LARGE SCALE GENOMIC DNA]</scope>
    <source>
        <strain evidence="2">DSM 45986 / CECT 9034 / ACN14a</strain>
    </source>
</reference>
<gene>
    <name evidence="1" type="ordered locus">FRAAL4689</name>
</gene>
<dbReference type="Proteomes" id="UP000000657">
    <property type="component" value="Chromosome"/>
</dbReference>
<sequence>MLSFLLLPFYYLFVTPIGLLSRVAADPLSRRWKRNADTYWIRVVPPRARRVAHGDM</sequence>
<evidence type="ECO:0000313" key="2">
    <source>
        <dbReference type="Proteomes" id="UP000000657"/>
    </source>
</evidence>
<keyword evidence="2" id="KW-1185">Reference proteome</keyword>